<dbReference type="InterPro" id="IPR046865">
    <property type="entry name" value="FapA_b_solenoid"/>
</dbReference>
<dbReference type="Proteomes" id="UP000191154">
    <property type="component" value="Unassembled WGS sequence"/>
</dbReference>
<dbReference type="InterPro" id="IPR005646">
    <property type="entry name" value="FapA"/>
</dbReference>
<dbReference type="Pfam" id="PF03961">
    <property type="entry name" value="FapA"/>
    <property type="match status" value="1"/>
</dbReference>
<evidence type="ECO:0000313" key="2">
    <source>
        <dbReference type="EMBL" id="OOM09085.1"/>
    </source>
</evidence>
<reference evidence="2 3" key="1">
    <citation type="submission" date="2016-05" db="EMBL/GenBank/DDBJ databases">
        <title>Microbial solvent formation.</title>
        <authorList>
            <person name="Poehlein A."/>
            <person name="Montoya Solano J.D."/>
            <person name="Flitsch S."/>
            <person name="Krabben P."/>
            <person name="Duerre P."/>
            <person name="Daniel R."/>
        </authorList>
    </citation>
    <scope>NUCLEOTIDE SEQUENCE [LARGE SCALE GENOMIC DNA]</scope>
    <source>
        <strain evidence="2 3">L1-8</strain>
    </source>
</reference>
<evidence type="ECO:0000313" key="3">
    <source>
        <dbReference type="Proteomes" id="UP000191154"/>
    </source>
</evidence>
<accession>A0A1S8MY57</accession>
<dbReference type="RefSeq" id="WP_077866433.1">
    <property type="nucleotide sequence ID" value="NZ_LZYZ01000007.1"/>
</dbReference>
<dbReference type="PANTHER" id="PTHR38032">
    <property type="entry name" value="POLYMERASE-RELATED"/>
    <property type="match status" value="1"/>
</dbReference>
<protein>
    <recommendedName>
        <fullName evidence="1">Flagellar Assembly Protein A N-terminal region domain-containing protein</fullName>
    </recommendedName>
</protein>
<proteinExistence type="predicted"/>
<gene>
    <name evidence="2" type="ORF">CLOSAC_33650</name>
</gene>
<comment type="caution">
    <text evidence="2">The sequence shown here is derived from an EMBL/GenBank/DDBJ whole genome shotgun (WGS) entry which is preliminary data.</text>
</comment>
<feature type="domain" description="Flagellar Assembly Protein A N-terminal region" evidence="1">
    <location>
        <begin position="69"/>
        <end position="259"/>
    </location>
</feature>
<dbReference type="EMBL" id="LZYZ01000007">
    <property type="protein sequence ID" value="OOM09085.1"/>
    <property type="molecule type" value="Genomic_DNA"/>
</dbReference>
<dbReference type="Pfam" id="PF20250">
    <property type="entry name" value="FapA_N"/>
    <property type="match status" value="1"/>
</dbReference>
<dbReference type="InterPro" id="IPR046866">
    <property type="entry name" value="FapA_N"/>
</dbReference>
<evidence type="ECO:0000259" key="1">
    <source>
        <dbReference type="Pfam" id="PF20250"/>
    </source>
</evidence>
<dbReference type="AlphaFoldDB" id="A0A1S8MY57"/>
<dbReference type="STRING" id="169679.CSACC_25790"/>
<name>A0A1S8MY57_CLOSA</name>
<dbReference type="PANTHER" id="PTHR38032:SF1">
    <property type="entry name" value="RNA-BINDING PROTEIN KHPB N-TERMINAL DOMAIN-CONTAINING PROTEIN"/>
    <property type="match status" value="1"/>
</dbReference>
<organism evidence="2 3">
    <name type="scientific">Clostridium saccharobutylicum</name>
    <dbReference type="NCBI Taxonomy" id="169679"/>
    <lineage>
        <taxon>Bacteria</taxon>
        <taxon>Bacillati</taxon>
        <taxon>Bacillota</taxon>
        <taxon>Clostridia</taxon>
        <taxon>Eubacteriales</taxon>
        <taxon>Clostridiaceae</taxon>
        <taxon>Clostridium</taxon>
    </lineage>
</organism>
<sequence>MELATGAKVINGKIIVTDGDNQELITIKALNHINLFINNKPCEINQAYEINSLDTITYTCNKIPSKREINVIISEDKMRAYMTVVYAPEIQYKLKDRDCFLNLALATEIEYQKQPEPFSTLELRQILKENGVIFGIKEEALEKLREGCVEEILVAEGEIPVKDKQSELKLFFTPTQMFFPDSDSDEKIDYKNLFRISNVSKGDKIAEIIPEVIGTDGIDVCGNIVEREYVRKIPINIKSGCIVEENNIIATINGKAHVLNRNISVNPVHTVESVNMESCNINFYGDIEVYNSVDDNMSVSAGGSLDVSENINTSNVVTGGEINILGNALNSKILAGQYDMAKKEYCDILIKYKNIINRLIYVSETTNLKKKNLVFGEFIKNTAEEMHINLTKISLNVISKGIKNKIKDDRIARFIKDNLLGYNILNLKSSEDLVEFRNMLENDIDYYDKNIIIPLDIRISYCQDCEIKSTGNVIICGQGQYTSKITAMQDILFTKSNSVARGGKLSAGRNISLGIVGSKACVPTVLEVPKNGKISAMLAYQNTIFCFGKSKMILDEVMENIHVLYNEEKRRIEVRKSGL</sequence>